<feature type="region of interest" description="Disordered" evidence="2">
    <location>
        <begin position="191"/>
        <end position="214"/>
    </location>
</feature>
<organism evidence="4 5">
    <name type="scientific">Penicillium cosmopolitanum</name>
    <dbReference type="NCBI Taxonomy" id="1131564"/>
    <lineage>
        <taxon>Eukaryota</taxon>
        <taxon>Fungi</taxon>
        <taxon>Dikarya</taxon>
        <taxon>Ascomycota</taxon>
        <taxon>Pezizomycotina</taxon>
        <taxon>Eurotiomycetes</taxon>
        <taxon>Eurotiomycetidae</taxon>
        <taxon>Eurotiales</taxon>
        <taxon>Aspergillaceae</taxon>
        <taxon>Penicillium</taxon>
    </lineage>
</organism>
<keyword evidence="1" id="KW-0479">Metal-binding</keyword>
<proteinExistence type="predicted"/>
<feature type="region of interest" description="Disordered" evidence="2">
    <location>
        <begin position="69"/>
        <end position="91"/>
    </location>
</feature>
<protein>
    <submittedName>
        <fullName evidence="4">Zinc finger RING-type</fullName>
    </submittedName>
</protein>
<feature type="compositionally biased region" description="Acidic residues" evidence="2">
    <location>
        <begin position="202"/>
        <end position="214"/>
    </location>
</feature>
<keyword evidence="1" id="KW-0862">Zinc</keyword>
<evidence type="ECO:0000259" key="3">
    <source>
        <dbReference type="PROSITE" id="PS50089"/>
    </source>
</evidence>
<dbReference type="PANTHER" id="PTHR22765:SF416">
    <property type="entry name" value="E3 UBIQUITIN-PROTEIN LIGASE GODZILLA"/>
    <property type="match status" value="1"/>
</dbReference>
<accession>A0A9X0B4F1</accession>
<dbReference type="Proteomes" id="UP001147747">
    <property type="component" value="Unassembled WGS sequence"/>
</dbReference>
<sequence>MSTYEIEHNTTDPSAASSAPRRRRPDLSTFFSTLSEITPAPDHRPHAVPVPGDVSAAFYSLAEALEMMRRESGTAEPQTQTGDNTASAETSDDLLTTMIQNLLNGAEAPPREVEGVSEEFCDMLDRVPKSSLDSSQTCPICNNPFLEDEYPLVVRLPCHPTHLFDLECVRPWLRLRGTCPLDRFDFAKQQREKDEERKRIADEDEEEEWDGMYG</sequence>
<dbReference type="InterPro" id="IPR013083">
    <property type="entry name" value="Znf_RING/FYVE/PHD"/>
</dbReference>
<evidence type="ECO:0000256" key="1">
    <source>
        <dbReference type="PROSITE-ProRule" id="PRU00175"/>
    </source>
</evidence>
<keyword evidence="1" id="KW-0863">Zinc-finger</keyword>
<dbReference type="GO" id="GO:0008270">
    <property type="term" value="F:zinc ion binding"/>
    <property type="evidence" value="ECO:0007669"/>
    <property type="project" value="UniProtKB-KW"/>
</dbReference>
<feature type="region of interest" description="Disordered" evidence="2">
    <location>
        <begin position="1"/>
        <end position="24"/>
    </location>
</feature>
<feature type="compositionally biased region" description="Basic and acidic residues" evidence="2">
    <location>
        <begin position="191"/>
        <end position="201"/>
    </location>
</feature>
<feature type="compositionally biased region" description="Polar residues" evidence="2">
    <location>
        <begin position="75"/>
        <end position="91"/>
    </location>
</feature>
<dbReference type="GO" id="GO:0006511">
    <property type="term" value="P:ubiquitin-dependent protein catabolic process"/>
    <property type="evidence" value="ECO:0007669"/>
    <property type="project" value="TreeGrafter"/>
</dbReference>
<dbReference type="AlphaFoldDB" id="A0A9X0B4F1"/>
<dbReference type="Gene3D" id="3.30.40.10">
    <property type="entry name" value="Zinc/RING finger domain, C3HC4 (zinc finger)"/>
    <property type="match status" value="1"/>
</dbReference>
<name>A0A9X0B4F1_9EURO</name>
<dbReference type="SUPFAM" id="SSF57850">
    <property type="entry name" value="RING/U-box"/>
    <property type="match status" value="1"/>
</dbReference>
<dbReference type="PROSITE" id="PS50089">
    <property type="entry name" value="ZF_RING_2"/>
    <property type="match status" value="1"/>
</dbReference>
<comment type="caution">
    <text evidence="4">The sequence shown here is derived from an EMBL/GenBank/DDBJ whole genome shotgun (WGS) entry which is preliminary data.</text>
</comment>
<gene>
    <name evidence="4" type="ORF">N7509_010325</name>
</gene>
<feature type="domain" description="RING-type" evidence="3">
    <location>
        <begin position="138"/>
        <end position="183"/>
    </location>
</feature>
<evidence type="ECO:0000313" key="4">
    <source>
        <dbReference type="EMBL" id="KAJ5387784.1"/>
    </source>
</evidence>
<dbReference type="GO" id="GO:0005737">
    <property type="term" value="C:cytoplasm"/>
    <property type="evidence" value="ECO:0007669"/>
    <property type="project" value="TreeGrafter"/>
</dbReference>
<keyword evidence="5" id="KW-1185">Reference proteome</keyword>
<dbReference type="EMBL" id="JAPZBU010000009">
    <property type="protein sequence ID" value="KAJ5387784.1"/>
    <property type="molecule type" value="Genomic_DNA"/>
</dbReference>
<dbReference type="GeneID" id="81373942"/>
<dbReference type="InterPro" id="IPR051826">
    <property type="entry name" value="E3_ubiquitin-ligase_domain"/>
</dbReference>
<dbReference type="Pfam" id="PF13639">
    <property type="entry name" value="zf-RING_2"/>
    <property type="match status" value="1"/>
</dbReference>
<reference evidence="4" key="2">
    <citation type="journal article" date="2023" name="IMA Fungus">
        <title>Comparative genomic study of the Penicillium genus elucidates a diverse pangenome and 15 lateral gene transfer events.</title>
        <authorList>
            <person name="Petersen C."/>
            <person name="Sorensen T."/>
            <person name="Nielsen M.R."/>
            <person name="Sondergaard T.E."/>
            <person name="Sorensen J.L."/>
            <person name="Fitzpatrick D.A."/>
            <person name="Frisvad J.C."/>
            <person name="Nielsen K.L."/>
        </authorList>
    </citation>
    <scope>NUCLEOTIDE SEQUENCE</scope>
    <source>
        <strain evidence="4">IBT 29677</strain>
    </source>
</reference>
<dbReference type="PANTHER" id="PTHR22765">
    <property type="entry name" value="RING FINGER AND PROTEASE ASSOCIATED DOMAIN-CONTAINING"/>
    <property type="match status" value="1"/>
</dbReference>
<dbReference type="InterPro" id="IPR001841">
    <property type="entry name" value="Znf_RING"/>
</dbReference>
<dbReference type="RefSeq" id="XP_056485582.1">
    <property type="nucleotide sequence ID" value="XM_056634962.1"/>
</dbReference>
<reference evidence="4" key="1">
    <citation type="submission" date="2022-12" db="EMBL/GenBank/DDBJ databases">
        <authorList>
            <person name="Petersen C."/>
        </authorList>
    </citation>
    <scope>NUCLEOTIDE SEQUENCE</scope>
    <source>
        <strain evidence="4">IBT 29677</strain>
    </source>
</reference>
<dbReference type="OrthoDB" id="8062037at2759"/>
<evidence type="ECO:0000256" key="2">
    <source>
        <dbReference type="SAM" id="MobiDB-lite"/>
    </source>
</evidence>
<feature type="compositionally biased region" description="Basic and acidic residues" evidence="2">
    <location>
        <begin position="1"/>
        <end position="10"/>
    </location>
</feature>
<evidence type="ECO:0000313" key="5">
    <source>
        <dbReference type="Proteomes" id="UP001147747"/>
    </source>
</evidence>
<dbReference type="GO" id="GO:0061630">
    <property type="term" value="F:ubiquitin protein ligase activity"/>
    <property type="evidence" value="ECO:0007669"/>
    <property type="project" value="TreeGrafter"/>
</dbReference>